<sequence>MPKFHEDRHLHVGAIIFPHIDQLDFTGPFEVLSRMPDSSFHVLWKERTPVRDVRGLVLTPDMTFAEAPRLDVLVVPGGYGQEALMDDDAVLSFIRGSAAEAKFVLSVCTGALTCGAAGLLKGVRATTHWASFHLLQYFGAIPVDARVVVDGRFISTAGVSAGIDGAFRVLALLRGERLAQEVQLKIQYAPDPPFNSGTPSTAPPKVLQTVLAGAREITETRLETAKRIAQTLDLKSLSPQRR</sequence>
<dbReference type="InterPro" id="IPR052158">
    <property type="entry name" value="INH-QAR"/>
</dbReference>
<protein>
    <submittedName>
        <fullName evidence="2">ThiJ/PfpI domain protein</fullName>
    </submittedName>
</protein>
<dbReference type="eggNOG" id="COG0693">
    <property type="taxonomic scope" value="Bacteria"/>
</dbReference>
<name>A0LLJ9_SYNFM</name>
<dbReference type="InterPro" id="IPR029062">
    <property type="entry name" value="Class_I_gatase-like"/>
</dbReference>
<evidence type="ECO:0000313" key="3">
    <source>
        <dbReference type="Proteomes" id="UP000001784"/>
    </source>
</evidence>
<accession>A0LLJ9</accession>
<gene>
    <name evidence="2" type="ordered locus">Sfum_2623</name>
</gene>
<dbReference type="STRING" id="335543.Sfum_2623"/>
<keyword evidence="3" id="KW-1185">Reference proteome</keyword>
<evidence type="ECO:0000313" key="2">
    <source>
        <dbReference type="EMBL" id="ABK18301.1"/>
    </source>
</evidence>
<reference evidence="2 3" key="1">
    <citation type="submission" date="2006-10" db="EMBL/GenBank/DDBJ databases">
        <title>Complete sequence of Syntrophobacter fumaroxidans MPOB.</title>
        <authorList>
            <consortium name="US DOE Joint Genome Institute"/>
            <person name="Copeland A."/>
            <person name="Lucas S."/>
            <person name="Lapidus A."/>
            <person name="Barry K."/>
            <person name="Detter J.C."/>
            <person name="Glavina del Rio T."/>
            <person name="Hammon N."/>
            <person name="Israni S."/>
            <person name="Pitluck S."/>
            <person name="Goltsman E.G."/>
            <person name="Martinez M."/>
            <person name="Schmutz J."/>
            <person name="Larimer F."/>
            <person name="Land M."/>
            <person name="Hauser L."/>
            <person name="Kyrpides N."/>
            <person name="Kim E."/>
            <person name="Boone D.R."/>
            <person name="Brockman F."/>
            <person name="Culley D."/>
            <person name="Ferry J."/>
            <person name="Gunsalus R."/>
            <person name="McInerney M.J."/>
            <person name="Morrison M."/>
            <person name="Plugge C."/>
            <person name="Rohlin L."/>
            <person name="Scholten J."/>
            <person name="Sieber J."/>
            <person name="Stams A.J.M."/>
            <person name="Worm P."/>
            <person name="Henstra A.M."/>
            <person name="Richardson P."/>
        </authorList>
    </citation>
    <scope>NUCLEOTIDE SEQUENCE [LARGE SCALE GENOMIC DNA]</scope>
    <source>
        <strain evidence="3">DSM 10017 / MPOB</strain>
    </source>
</reference>
<dbReference type="SUPFAM" id="SSF52317">
    <property type="entry name" value="Class I glutamine amidotransferase-like"/>
    <property type="match status" value="1"/>
</dbReference>
<feature type="domain" description="DJ-1/PfpI" evidence="1">
    <location>
        <begin position="15"/>
        <end position="169"/>
    </location>
</feature>
<organism evidence="2 3">
    <name type="scientific">Syntrophobacter fumaroxidans (strain DSM 10017 / MPOB)</name>
    <dbReference type="NCBI Taxonomy" id="335543"/>
    <lineage>
        <taxon>Bacteria</taxon>
        <taxon>Pseudomonadati</taxon>
        <taxon>Thermodesulfobacteriota</taxon>
        <taxon>Syntrophobacteria</taxon>
        <taxon>Syntrophobacterales</taxon>
        <taxon>Syntrophobacteraceae</taxon>
        <taxon>Syntrophobacter</taxon>
    </lineage>
</organism>
<dbReference type="KEGG" id="sfu:Sfum_2623"/>
<dbReference type="RefSeq" id="WP_011699468.1">
    <property type="nucleotide sequence ID" value="NC_008554.1"/>
</dbReference>
<dbReference type="InParanoid" id="A0LLJ9"/>
<dbReference type="PANTHER" id="PTHR43130:SF2">
    <property type="entry name" value="DJ-1_PFPI DOMAIN-CONTAINING PROTEIN"/>
    <property type="match status" value="1"/>
</dbReference>
<dbReference type="Gene3D" id="3.40.50.880">
    <property type="match status" value="1"/>
</dbReference>
<dbReference type="GO" id="GO:0006355">
    <property type="term" value="P:regulation of DNA-templated transcription"/>
    <property type="evidence" value="ECO:0007669"/>
    <property type="project" value="TreeGrafter"/>
</dbReference>
<dbReference type="PANTHER" id="PTHR43130">
    <property type="entry name" value="ARAC-FAMILY TRANSCRIPTIONAL REGULATOR"/>
    <property type="match status" value="1"/>
</dbReference>
<dbReference type="InterPro" id="IPR002818">
    <property type="entry name" value="DJ-1/PfpI"/>
</dbReference>
<dbReference type="OrthoDB" id="9798003at2"/>
<dbReference type="CDD" id="cd03139">
    <property type="entry name" value="GATase1_PfpI_2"/>
    <property type="match status" value="1"/>
</dbReference>
<proteinExistence type="predicted"/>
<evidence type="ECO:0000259" key="1">
    <source>
        <dbReference type="Pfam" id="PF01965"/>
    </source>
</evidence>
<dbReference type="EMBL" id="CP000478">
    <property type="protein sequence ID" value="ABK18301.1"/>
    <property type="molecule type" value="Genomic_DNA"/>
</dbReference>
<dbReference type="Proteomes" id="UP000001784">
    <property type="component" value="Chromosome"/>
</dbReference>
<dbReference type="AlphaFoldDB" id="A0LLJ9"/>
<dbReference type="Pfam" id="PF01965">
    <property type="entry name" value="DJ-1_PfpI"/>
    <property type="match status" value="1"/>
</dbReference>
<dbReference type="HOGENOM" id="CLU_000445_44_1_7"/>